<evidence type="ECO:0000313" key="9">
    <source>
        <dbReference type="Proteomes" id="UP001194469"/>
    </source>
</evidence>
<sequence length="425" mass="44423">MDHRSKELFERAQHLIPGGVNSPVRACLGVDSDPLFVAHAKGSHLTTVDGTTFVDYVQSWGPMLLGHAHPVVASAIHAAVDRGTSYGAPCEDEVVLAEAVIDALPGVEMVRMVNSGTEATMSALRLARGVTGRNKVVKFVGCYHGHADAFLASAGSGVATLSIPGTPGVPEATVRDTLLAPYNDLTAVAELFTLHGKDIAAIIVEPVAGNMGLVLPVNGFLQGLRDLCTEHGALLIFDEVITGFRVNYGGAQKRFGITPDLTTLGKIIGGGLPVGAYGGRADLMRRIAPCGEVYQAGTLSGNPLAMAAGIATLTELKKSDYDALEARVSALAAELQAILAAKGVPVRVNTIASMFTVFFTDQPVTDFASAKTANAALYTSYYKQMRDKGIYLAPSPFEAAMVSFAHTDADLAALLDAARAITLSA</sequence>
<dbReference type="SUPFAM" id="SSF53383">
    <property type="entry name" value="PLP-dependent transferases"/>
    <property type="match status" value="1"/>
</dbReference>
<dbReference type="InterPro" id="IPR015421">
    <property type="entry name" value="PyrdxlP-dep_Trfase_major"/>
</dbReference>
<keyword evidence="4 7" id="KW-0663">Pyridoxal phosphate</keyword>
<evidence type="ECO:0000256" key="6">
    <source>
        <dbReference type="ARBA" id="ARBA00023244"/>
    </source>
</evidence>
<feature type="modified residue" description="N6-(pyridoxal phosphate)lysine" evidence="7">
    <location>
        <position position="266"/>
    </location>
</feature>
<evidence type="ECO:0000256" key="5">
    <source>
        <dbReference type="ARBA" id="ARBA00023235"/>
    </source>
</evidence>
<keyword evidence="6 7" id="KW-0627">Porphyrin biosynthesis</keyword>
<dbReference type="HAMAP" id="MF_00375">
    <property type="entry name" value="HemL_aminotrans_3"/>
    <property type="match status" value="1"/>
</dbReference>
<dbReference type="GO" id="GO:0042286">
    <property type="term" value="F:glutamate-1-semialdehyde 2,1-aminomutase activity"/>
    <property type="evidence" value="ECO:0007669"/>
    <property type="project" value="UniProtKB-EC"/>
</dbReference>
<dbReference type="Proteomes" id="UP001194469">
    <property type="component" value="Unassembled WGS sequence"/>
</dbReference>
<accession>A0ABS0IZG8</accession>
<dbReference type="Pfam" id="PF00202">
    <property type="entry name" value="Aminotran_3"/>
    <property type="match status" value="1"/>
</dbReference>
<organism evidence="8 9">
    <name type="scientific">Nitratidesulfovibrio oxamicus</name>
    <dbReference type="NCBI Taxonomy" id="32016"/>
    <lineage>
        <taxon>Bacteria</taxon>
        <taxon>Pseudomonadati</taxon>
        <taxon>Thermodesulfobacteriota</taxon>
        <taxon>Desulfovibrionia</taxon>
        <taxon>Desulfovibrionales</taxon>
        <taxon>Desulfovibrionaceae</taxon>
        <taxon>Nitratidesulfovibrio</taxon>
    </lineage>
</organism>
<dbReference type="NCBIfam" id="NF000818">
    <property type="entry name" value="PRK00062.1"/>
    <property type="match status" value="1"/>
</dbReference>
<dbReference type="InterPro" id="IPR005814">
    <property type="entry name" value="Aminotrans_3"/>
</dbReference>
<comment type="subcellular location">
    <subcellularLocation>
        <location evidence="7">Cytoplasm</location>
    </subcellularLocation>
</comment>
<protein>
    <recommendedName>
        <fullName evidence="7">Glutamate-1-semialdehyde 2,1-aminomutase</fullName>
        <shortName evidence="7">GSA</shortName>
        <ecNumber evidence="7">5.4.3.8</ecNumber>
    </recommendedName>
    <alternativeName>
        <fullName evidence="7">Glutamate-1-semialdehyde aminotransferase</fullName>
        <shortName evidence="7">GSA-AT</shortName>
    </alternativeName>
</protein>
<dbReference type="Gene3D" id="3.90.1150.10">
    <property type="entry name" value="Aspartate Aminotransferase, domain 1"/>
    <property type="match status" value="1"/>
</dbReference>
<evidence type="ECO:0000256" key="7">
    <source>
        <dbReference type="HAMAP-Rule" id="MF_00375"/>
    </source>
</evidence>
<evidence type="ECO:0000256" key="2">
    <source>
        <dbReference type="ARBA" id="ARBA00004819"/>
    </source>
</evidence>
<dbReference type="EMBL" id="VRYY01000013">
    <property type="protein sequence ID" value="MBG3875582.1"/>
    <property type="molecule type" value="Genomic_DNA"/>
</dbReference>
<evidence type="ECO:0000313" key="8">
    <source>
        <dbReference type="EMBL" id="MBG3875582.1"/>
    </source>
</evidence>
<gene>
    <name evidence="7 8" type="primary">hemL</name>
    <name evidence="8" type="ORF">FVW20_00700</name>
</gene>
<comment type="caution">
    <text evidence="8">The sequence shown here is derived from an EMBL/GenBank/DDBJ whole genome shotgun (WGS) entry which is preliminary data.</text>
</comment>
<evidence type="ECO:0000256" key="4">
    <source>
        <dbReference type="ARBA" id="ARBA00022898"/>
    </source>
</evidence>
<dbReference type="PANTHER" id="PTHR43713:SF3">
    <property type="entry name" value="GLUTAMATE-1-SEMIALDEHYDE 2,1-AMINOMUTASE 1, CHLOROPLASTIC-RELATED"/>
    <property type="match status" value="1"/>
</dbReference>
<dbReference type="InterPro" id="IPR015422">
    <property type="entry name" value="PyrdxlP-dep_Trfase_small"/>
</dbReference>
<keyword evidence="5 7" id="KW-0413">Isomerase</keyword>
<comment type="pathway">
    <text evidence="2">Porphyrin-containing compound metabolism; protoporphyrin-IX biosynthesis; 5-aminolevulinate from L-glutamyl-tRNA(Glu): step 2/2.</text>
</comment>
<comment type="cofactor">
    <cofactor evidence="1 7">
        <name>pyridoxal 5'-phosphate</name>
        <dbReference type="ChEBI" id="CHEBI:597326"/>
    </cofactor>
</comment>
<keyword evidence="7" id="KW-0963">Cytoplasm</keyword>
<comment type="catalytic activity">
    <reaction evidence="7">
        <text>(S)-4-amino-5-oxopentanoate = 5-aminolevulinate</text>
        <dbReference type="Rhea" id="RHEA:14265"/>
        <dbReference type="ChEBI" id="CHEBI:57501"/>
        <dbReference type="ChEBI" id="CHEBI:356416"/>
        <dbReference type="EC" id="5.4.3.8"/>
    </reaction>
</comment>
<dbReference type="Gene3D" id="3.40.640.10">
    <property type="entry name" value="Type I PLP-dependent aspartate aminotransferase-like (Major domain)"/>
    <property type="match status" value="1"/>
</dbReference>
<comment type="subunit">
    <text evidence="7">Homodimer.</text>
</comment>
<dbReference type="EC" id="5.4.3.8" evidence="7"/>
<evidence type="ECO:0000256" key="3">
    <source>
        <dbReference type="ARBA" id="ARBA00008981"/>
    </source>
</evidence>
<dbReference type="PANTHER" id="PTHR43713">
    <property type="entry name" value="GLUTAMATE-1-SEMIALDEHYDE 2,1-AMINOMUTASE"/>
    <property type="match status" value="1"/>
</dbReference>
<dbReference type="InterPro" id="IPR004639">
    <property type="entry name" value="4pyrrol_synth_GluAld_NH2Trfase"/>
</dbReference>
<keyword evidence="9" id="KW-1185">Reference proteome</keyword>
<evidence type="ECO:0000256" key="1">
    <source>
        <dbReference type="ARBA" id="ARBA00001933"/>
    </source>
</evidence>
<reference evidence="8 9" key="1">
    <citation type="submission" date="2019-08" db="EMBL/GenBank/DDBJ databases">
        <authorList>
            <person name="Luo N."/>
        </authorList>
    </citation>
    <scope>NUCLEOTIDE SEQUENCE [LARGE SCALE GENOMIC DNA]</scope>
    <source>
        <strain evidence="8 9">NCIMB 9442</strain>
    </source>
</reference>
<dbReference type="InterPro" id="IPR015424">
    <property type="entry name" value="PyrdxlP-dep_Trfase"/>
</dbReference>
<dbReference type="RefSeq" id="WP_196607866.1">
    <property type="nucleotide sequence ID" value="NZ_VRYY01000013.1"/>
</dbReference>
<proteinExistence type="inferred from homology"/>
<dbReference type="NCBIfam" id="TIGR00713">
    <property type="entry name" value="hemL"/>
    <property type="match status" value="1"/>
</dbReference>
<name>A0ABS0IZG8_9BACT</name>
<comment type="similarity">
    <text evidence="3 7">Belongs to the class-III pyridoxal-phosphate-dependent aminotransferase family. HemL subfamily.</text>
</comment>
<dbReference type="CDD" id="cd00610">
    <property type="entry name" value="OAT_like"/>
    <property type="match status" value="1"/>
</dbReference>